<dbReference type="EMBL" id="CAJVQA010019459">
    <property type="protein sequence ID" value="CAG8759216.1"/>
    <property type="molecule type" value="Genomic_DNA"/>
</dbReference>
<evidence type="ECO:0000313" key="1">
    <source>
        <dbReference type="EMBL" id="CAG8759216.1"/>
    </source>
</evidence>
<keyword evidence="2" id="KW-1185">Reference proteome</keyword>
<organism evidence="1 2">
    <name type="scientific">Cetraspora pellucida</name>
    <dbReference type="NCBI Taxonomy" id="1433469"/>
    <lineage>
        <taxon>Eukaryota</taxon>
        <taxon>Fungi</taxon>
        <taxon>Fungi incertae sedis</taxon>
        <taxon>Mucoromycota</taxon>
        <taxon>Glomeromycotina</taxon>
        <taxon>Glomeromycetes</taxon>
        <taxon>Diversisporales</taxon>
        <taxon>Gigasporaceae</taxon>
        <taxon>Cetraspora</taxon>
    </lineage>
</organism>
<protein>
    <submittedName>
        <fullName evidence="1">6604_t:CDS:1</fullName>
    </submittedName>
</protein>
<evidence type="ECO:0000313" key="2">
    <source>
        <dbReference type="Proteomes" id="UP000789759"/>
    </source>
</evidence>
<accession>A0A9N9NTF2</accession>
<dbReference type="AlphaFoldDB" id="A0A9N9NTF2"/>
<reference evidence="1" key="1">
    <citation type="submission" date="2021-06" db="EMBL/GenBank/DDBJ databases">
        <authorList>
            <person name="Kallberg Y."/>
            <person name="Tangrot J."/>
            <person name="Rosling A."/>
        </authorList>
    </citation>
    <scope>NUCLEOTIDE SEQUENCE</scope>
    <source>
        <strain evidence="1">FL966</strain>
    </source>
</reference>
<sequence length="77" mass="8896">TLNYELLNVKTELLNTVNNLKYASLMLRDLSIYNGSPVVSYVKDSLNNFKVLKFKDFKDKDTIKVIVDEAVENRKLV</sequence>
<feature type="non-terminal residue" evidence="1">
    <location>
        <position position="1"/>
    </location>
</feature>
<gene>
    <name evidence="1" type="ORF">CPELLU_LOCUS15201</name>
</gene>
<comment type="caution">
    <text evidence="1">The sequence shown here is derived from an EMBL/GenBank/DDBJ whole genome shotgun (WGS) entry which is preliminary data.</text>
</comment>
<dbReference type="Proteomes" id="UP000789759">
    <property type="component" value="Unassembled WGS sequence"/>
</dbReference>
<proteinExistence type="predicted"/>
<name>A0A9N9NTF2_9GLOM</name>